<dbReference type="InterPro" id="IPR023173">
    <property type="entry name" value="NADPH_Cyt_P450_Rdtase_alpha"/>
</dbReference>
<feature type="binding site" evidence="9">
    <location>
        <begin position="81"/>
        <end position="84"/>
    </location>
    <ligand>
        <name>FMN</name>
        <dbReference type="ChEBI" id="CHEBI:58210"/>
    </ligand>
</feature>
<protein>
    <recommendedName>
        <fullName evidence="9">NADPH-dependent diflavin oxidoreductase 1</fullName>
        <ecNumber evidence="9">1.18.1.-</ecNumber>
    </recommendedName>
    <alternativeName>
        <fullName evidence="9">NADPH-dependent FMN and FAD-containing oxidoreductase</fullName>
    </alternativeName>
</protein>
<feature type="binding site" evidence="9">
    <location>
        <position position="154"/>
    </location>
    <ligand>
        <name>FMN</name>
        <dbReference type="ChEBI" id="CHEBI:58210"/>
    </ligand>
</feature>
<dbReference type="SUPFAM" id="SSF52218">
    <property type="entry name" value="Flavoproteins"/>
    <property type="match status" value="1"/>
</dbReference>
<dbReference type="GO" id="GO:0016651">
    <property type="term" value="F:oxidoreductase activity, acting on NAD(P)H"/>
    <property type="evidence" value="ECO:0007669"/>
    <property type="project" value="UniProtKB-UniRule"/>
</dbReference>
<evidence type="ECO:0000256" key="7">
    <source>
        <dbReference type="ARBA" id="ARBA00022857"/>
    </source>
</evidence>
<dbReference type="PRINTS" id="PR00369">
    <property type="entry name" value="FLAVODOXIN"/>
</dbReference>
<comment type="catalytic activity">
    <reaction evidence="9">
        <text>2 oxidized [2Fe-2S]-[protein] + NADPH = 2 reduced [2Fe-2S]-[protein] + NADP(+) + H(+)</text>
        <dbReference type="Rhea" id="RHEA:67716"/>
        <dbReference type="Rhea" id="RHEA-COMP:17327"/>
        <dbReference type="Rhea" id="RHEA-COMP:17328"/>
        <dbReference type="ChEBI" id="CHEBI:15378"/>
        <dbReference type="ChEBI" id="CHEBI:33737"/>
        <dbReference type="ChEBI" id="CHEBI:33738"/>
        <dbReference type="ChEBI" id="CHEBI:57783"/>
        <dbReference type="ChEBI" id="CHEBI:58349"/>
    </reaction>
</comment>
<dbReference type="InterPro" id="IPR001094">
    <property type="entry name" value="Flavdoxin-like"/>
</dbReference>
<dbReference type="InterPro" id="IPR028879">
    <property type="entry name" value="NDOR1"/>
</dbReference>
<dbReference type="InterPro" id="IPR017938">
    <property type="entry name" value="Riboflavin_synthase-like_b-brl"/>
</dbReference>
<keyword evidence="6 9" id="KW-0274">FAD</keyword>
<keyword evidence="3 9" id="KW-0963">Cytoplasm</keyword>
<feature type="binding site" evidence="9">
    <location>
        <begin position="522"/>
        <end position="523"/>
    </location>
    <ligand>
        <name>NADP(+)</name>
        <dbReference type="ChEBI" id="CHEBI:58349"/>
    </ligand>
</feature>
<feature type="binding site" evidence="9">
    <location>
        <begin position="426"/>
        <end position="429"/>
    </location>
    <ligand>
        <name>FAD</name>
        <dbReference type="ChEBI" id="CHEBI:57692"/>
    </ligand>
</feature>
<dbReference type="GO" id="GO:0005829">
    <property type="term" value="C:cytosol"/>
    <property type="evidence" value="ECO:0007669"/>
    <property type="project" value="TreeGrafter"/>
</dbReference>
<dbReference type="InterPro" id="IPR017927">
    <property type="entry name" value="FAD-bd_FR_type"/>
</dbReference>
<dbReference type="HOGENOM" id="CLU_001570_17_6_1"/>
<keyword evidence="5 9" id="KW-0288">FMN</keyword>
<keyword evidence="8 9" id="KW-0560">Oxidoreductase</keyword>
<comment type="caution">
    <text evidence="9">Lacks conserved residue(s) required for the propagation of feature annotation.</text>
</comment>
<dbReference type="Pfam" id="PF00667">
    <property type="entry name" value="FAD_binding_1"/>
    <property type="match status" value="1"/>
</dbReference>
<dbReference type="InParanoid" id="A0A0C3AH82"/>
<dbReference type="GO" id="GO:0050660">
    <property type="term" value="F:flavin adenine dinucleotide binding"/>
    <property type="evidence" value="ECO:0007669"/>
    <property type="project" value="UniProtKB-UniRule"/>
</dbReference>
<accession>A0A0C3AH82</accession>
<dbReference type="PROSITE" id="PS50902">
    <property type="entry name" value="FLAVODOXIN_LIKE"/>
    <property type="match status" value="1"/>
</dbReference>
<feature type="domain" description="FAD-binding FR-type" evidence="12">
    <location>
        <begin position="217"/>
        <end position="472"/>
    </location>
</feature>
<keyword evidence="14" id="KW-1185">Reference proteome</keyword>
<name>A0A0C3AH82_9AGAM</name>
<dbReference type="STRING" id="1036808.A0A0C3AH82"/>
<dbReference type="OrthoDB" id="1856718at2759"/>
<evidence type="ECO:0000256" key="8">
    <source>
        <dbReference type="ARBA" id="ARBA00023002"/>
    </source>
</evidence>
<feature type="domain" description="Flavodoxin-like" evidence="11">
    <location>
        <begin position="28"/>
        <end position="172"/>
    </location>
</feature>
<feature type="binding site" evidence="9">
    <location>
        <begin position="34"/>
        <end position="39"/>
    </location>
    <ligand>
        <name>FMN</name>
        <dbReference type="ChEBI" id="CHEBI:58210"/>
    </ligand>
</feature>
<evidence type="ECO:0000256" key="6">
    <source>
        <dbReference type="ARBA" id="ARBA00022827"/>
    </source>
</evidence>
<comment type="similarity">
    <text evidence="9">Belongs to the NADPH-dependent diflavin oxidoreductase NDOR1 family.</text>
</comment>
<comment type="cofactor">
    <cofactor evidence="2 9">
        <name>FAD</name>
        <dbReference type="ChEBI" id="CHEBI:57692"/>
    </cofactor>
</comment>
<comment type="similarity">
    <text evidence="9">In the C-terminal section; belongs to the flavoprotein pyridine nucleotide cytochrome reductase family.</text>
</comment>
<dbReference type="GO" id="GO:0005739">
    <property type="term" value="C:mitochondrion"/>
    <property type="evidence" value="ECO:0007669"/>
    <property type="project" value="UniProtKB-SubCell"/>
</dbReference>
<dbReference type="AlphaFoldDB" id="A0A0C3AH82"/>
<feature type="region of interest" description="Disordered" evidence="10">
    <location>
        <begin position="1"/>
        <end position="21"/>
    </location>
</feature>
<organism evidence="13 14">
    <name type="scientific">Scleroderma citrinum Foug A</name>
    <dbReference type="NCBI Taxonomy" id="1036808"/>
    <lineage>
        <taxon>Eukaryota</taxon>
        <taxon>Fungi</taxon>
        <taxon>Dikarya</taxon>
        <taxon>Basidiomycota</taxon>
        <taxon>Agaricomycotina</taxon>
        <taxon>Agaricomycetes</taxon>
        <taxon>Agaricomycetidae</taxon>
        <taxon>Boletales</taxon>
        <taxon>Sclerodermatineae</taxon>
        <taxon>Sclerodermataceae</taxon>
        <taxon>Scleroderma</taxon>
    </lineage>
</organism>
<feature type="binding site" evidence="9">
    <location>
        <position position="606"/>
    </location>
    <ligand>
        <name>FAD</name>
        <dbReference type="ChEBI" id="CHEBI:57692"/>
    </ligand>
</feature>
<dbReference type="InterPro" id="IPR039261">
    <property type="entry name" value="FNR_nucleotide-bd"/>
</dbReference>
<dbReference type="SUPFAM" id="SSF52343">
    <property type="entry name" value="Ferredoxin reductase-like, C-terminal NADP-linked domain"/>
    <property type="match status" value="1"/>
</dbReference>
<comment type="subunit">
    <text evidence="9">Interacts with DRE2; as part of the cytosolic iron-sulfur (Fe-S) protein assembly (CIA) machinery.</text>
</comment>
<keyword evidence="7 9" id="KW-0521">NADP</keyword>
<evidence type="ECO:0000313" key="13">
    <source>
        <dbReference type="EMBL" id="KIM64282.1"/>
    </source>
</evidence>
<dbReference type="FunCoup" id="A0A0C3AH82">
    <property type="interactions" value="468"/>
</dbReference>
<dbReference type="GO" id="GO:0016226">
    <property type="term" value="P:iron-sulfur cluster assembly"/>
    <property type="evidence" value="ECO:0007669"/>
    <property type="project" value="UniProtKB-UniRule"/>
</dbReference>
<dbReference type="InterPro" id="IPR001433">
    <property type="entry name" value="OxRdtase_FAD/NAD-bd"/>
</dbReference>
<dbReference type="Gene3D" id="2.40.30.10">
    <property type="entry name" value="Translation factors"/>
    <property type="match status" value="1"/>
</dbReference>
<dbReference type="PANTHER" id="PTHR19384:SF10">
    <property type="entry name" value="NADPH-DEPENDENT DIFLAVIN OXIDOREDUCTASE 1"/>
    <property type="match status" value="1"/>
</dbReference>
<sequence length="607" mass="69302">MSSITDDKGNDANVPSHDNEDAADPRRLLILYATETGTAQETADRVARECRRVYVQCRVCNMATYSPEELISETFVIFFVATTGSGTEPRGMTPLWNMLLRSDLPDDLFEDMDFCMFGLGDSAYERFCWPAKKLSRRLLGLGAREICSRGEGDDQHPLGLDGALDPWIEQLLEALLRIYPLDSKLEKLESLNKPPPRITTRDVLSEEKPITPFDTDQIYFDVTVRCNRRITAEDWFQDVRHFELVSDRDISYNPGDVAVIHPIAMDSDVDSFLVMMGWANDADTPFSIAHTMLDQSLPDRVPRVTTLRILFTYHIDFNAVPRRSFFQFLRHFTTDELEREKLDDFLSVEGADELYEYCQRVKRTIREVLSEFRSARIPRDYVFDVFPPLRPRQFSIASSSKRHPREIHLCVAIVKYRTKLKIPRRGVCTSYLAALQPGDRLRISVEKWLIKLPEDLTVPIICVGPGTGVAPMRSVIEERVDAGSNALTLYFGCRSEHKDQHYGAEWKMYSDNEQITYRVAFSRDGPEGSKRTYVQDLLKQDKERVWDLLGEQQGTLIISGSSNKMPAAVREALTNVAEDIGKLSREEAVEFVAGMEGSGRLIEECWS</sequence>
<reference evidence="13 14" key="1">
    <citation type="submission" date="2014-04" db="EMBL/GenBank/DDBJ databases">
        <authorList>
            <consortium name="DOE Joint Genome Institute"/>
            <person name="Kuo A."/>
            <person name="Kohler A."/>
            <person name="Nagy L.G."/>
            <person name="Floudas D."/>
            <person name="Copeland A."/>
            <person name="Barry K.W."/>
            <person name="Cichocki N."/>
            <person name="Veneault-Fourrey C."/>
            <person name="LaButti K."/>
            <person name="Lindquist E.A."/>
            <person name="Lipzen A."/>
            <person name="Lundell T."/>
            <person name="Morin E."/>
            <person name="Murat C."/>
            <person name="Sun H."/>
            <person name="Tunlid A."/>
            <person name="Henrissat B."/>
            <person name="Grigoriev I.V."/>
            <person name="Hibbett D.S."/>
            <person name="Martin F."/>
            <person name="Nordberg H.P."/>
            <person name="Cantor M.N."/>
            <person name="Hua S.X."/>
        </authorList>
    </citation>
    <scope>NUCLEOTIDE SEQUENCE [LARGE SCALE GENOMIC DNA]</scope>
    <source>
        <strain evidence="13 14">Foug A</strain>
    </source>
</reference>
<evidence type="ECO:0000256" key="5">
    <source>
        <dbReference type="ARBA" id="ARBA00022643"/>
    </source>
</evidence>
<dbReference type="SUPFAM" id="SSF63380">
    <property type="entry name" value="Riboflavin synthase domain-like"/>
    <property type="match status" value="1"/>
</dbReference>
<comment type="similarity">
    <text evidence="9">In the N-terminal section; belongs to the flavodoxin family.</text>
</comment>
<dbReference type="GO" id="GO:0160246">
    <property type="term" value="F:NADPH-iron-sulfur [2Fe-2S] protein oxidoreductase activity"/>
    <property type="evidence" value="ECO:0007669"/>
    <property type="project" value="InterPro"/>
</dbReference>
<dbReference type="InterPro" id="IPR003097">
    <property type="entry name" value="CysJ-like_FAD-binding"/>
</dbReference>
<dbReference type="Pfam" id="PF00258">
    <property type="entry name" value="Flavodoxin_1"/>
    <property type="match status" value="1"/>
</dbReference>
<dbReference type="PRINTS" id="PR00371">
    <property type="entry name" value="FPNCR"/>
</dbReference>
<feature type="compositionally biased region" description="Basic and acidic residues" evidence="10">
    <location>
        <begin position="1"/>
        <end position="10"/>
    </location>
</feature>
<dbReference type="HAMAP" id="MF_03178">
    <property type="entry name" value="NDOR1"/>
    <property type="match status" value="1"/>
</dbReference>
<dbReference type="PANTHER" id="PTHR19384">
    <property type="entry name" value="NITRIC OXIDE SYNTHASE-RELATED"/>
    <property type="match status" value="1"/>
</dbReference>
<comment type="cofactor">
    <cofactor evidence="1 9">
        <name>FMN</name>
        <dbReference type="ChEBI" id="CHEBI:58210"/>
    </cofactor>
</comment>
<dbReference type="EC" id="1.18.1.-" evidence="9"/>
<evidence type="ECO:0000256" key="1">
    <source>
        <dbReference type="ARBA" id="ARBA00001917"/>
    </source>
</evidence>
<dbReference type="Pfam" id="PF00175">
    <property type="entry name" value="NAD_binding_1"/>
    <property type="match status" value="1"/>
</dbReference>
<comment type="function">
    <text evidence="9">NADPH-dependent reductase which is a central component of the cytosolic iron-sulfur (Fe-S) protein assembly (CIA) machinery. Transfers electrons from NADPH via its FAD and FMN prosthetic groups to the [2Fe-2S] cluster of DRE2, another key component of the CIA machinery. In turn, this reduced cluster provides electrons for assembly of cytosolic iron-sulfur cluster proteins. Positively controls H(2)O(2)-induced cell death.</text>
</comment>
<evidence type="ECO:0000256" key="9">
    <source>
        <dbReference type="HAMAP-Rule" id="MF_03178"/>
    </source>
</evidence>
<dbReference type="GO" id="GO:0010181">
    <property type="term" value="F:FMN binding"/>
    <property type="evidence" value="ECO:0007669"/>
    <property type="project" value="UniProtKB-UniRule"/>
</dbReference>
<keyword evidence="4 9" id="KW-0285">Flavoprotein</keyword>
<feature type="binding site" evidence="9">
    <location>
        <position position="467"/>
    </location>
    <ligand>
        <name>NADP(+)</name>
        <dbReference type="ChEBI" id="CHEBI:58349"/>
    </ligand>
</feature>
<evidence type="ECO:0000313" key="14">
    <source>
        <dbReference type="Proteomes" id="UP000053989"/>
    </source>
</evidence>
<comment type="subcellular location">
    <subcellularLocation>
        <location evidence="9">Cytoplasm</location>
    </subcellularLocation>
    <subcellularLocation>
        <location evidence="9">Mitochondrion</location>
    </subcellularLocation>
    <text evidence="9">Relocalizes to mitochondria after H(2)O(2) exposure.</text>
</comment>
<dbReference type="InterPro" id="IPR008254">
    <property type="entry name" value="Flavodoxin/NO_synth"/>
</dbReference>
<evidence type="ECO:0000256" key="3">
    <source>
        <dbReference type="ARBA" id="ARBA00022490"/>
    </source>
</evidence>
<dbReference type="PROSITE" id="PS51384">
    <property type="entry name" value="FAD_FR"/>
    <property type="match status" value="1"/>
</dbReference>
<dbReference type="Gene3D" id="3.40.50.80">
    <property type="entry name" value="Nucleotide-binding domain of ferredoxin-NADP reductase (FNR) module"/>
    <property type="match status" value="1"/>
</dbReference>
<keyword evidence="9" id="KW-0496">Mitochondrion</keyword>
<dbReference type="Proteomes" id="UP000053989">
    <property type="component" value="Unassembled WGS sequence"/>
</dbReference>
<dbReference type="Gene3D" id="3.40.50.360">
    <property type="match status" value="1"/>
</dbReference>
<dbReference type="InterPro" id="IPR001709">
    <property type="entry name" value="Flavoprot_Pyr_Nucl_cyt_Rdtase"/>
</dbReference>
<dbReference type="Gene3D" id="1.20.990.10">
    <property type="entry name" value="NADPH-cytochrome p450 Reductase, Chain A, domain 3"/>
    <property type="match status" value="1"/>
</dbReference>
<gene>
    <name evidence="9" type="primary">TAH18</name>
    <name evidence="13" type="ORF">SCLCIDRAFT_1213380</name>
</gene>
<evidence type="ECO:0000259" key="11">
    <source>
        <dbReference type="PROSITE" id="PS50902"/>
    </source>
</evidence>
<reference evidence="14" key="2">
    <citation type="submission" date="2015-01" db="EMBL/GenBank/DDBJ databases">
        <title>Evolutionary Origins and Diversification of the Mycorrhizal Mutualists.</title>
        <authorList>
            <consortium name="DOE Joint Genome Institute"/>
            <consortium name="Mycorrhizal Genomics Consortium"/>
            <person name="Kohler A."/>
            <person name="Kuo A."/>
            <person name="Nagy L.G."/>
            <person name="Floudas D."/>
            <person name="Copeland A."/>
            <person name="Barry K.W."/>
            <person name="Cichocki N."/>
            <person name="Veneault-Fourrey C."/>
            <person name="LaButti K."/>
            <person name="Lindquist E.A."/>
            <person name="Lipzen A."/>
            <person name="Lundell T."/>
            <person name="Morin E."/>
            <person name="Murat C."/>
            <person name="Riley R."/>
            <person name="Ohm R."/>
            <person name="Sun H."/>
            <person name="Tunlid A."/>
            <person name="Henrissat B."/>
            <person name="Grigoriev I.V."/>
            <person name="Hibbett D.S."/>
            <person name="Martin F."/>
        </authorList>
    </citation>
    <scope>NUCLEOTIDE SEQUENCE [LARGE SCALE GENOMIC DNA]</scope>
    <source>
        <strain evidence="14">Foug A</strain>
    </source>
</reference>
<evidence type="ECO:0000256" key="10">
    <source>
        <dbReference type="SAM" id="MobiDB-lite"/>
    </source>
</evidence>
<feature type="binding site" evidence="9">
    <location>
        <begin position="392"/>
        <end position="395"/>
    </location>
    <ligand>
        <name>FAD</name>
        <dbReference type="ChEBI" id="CHEBI:57692"/>
    </ligand>
</feature>
<feature type="binding site" evidence="9">
    <location>
        <begin position="531"/>
        <end position="535"/>
    </location>
    <ligand>
        <name>NADP(+)</name>
        <dbReference type="ChEBI" id="CHEBI:58349"/>
    </ligand>
</feature>
<dbReference type="InterPro" id="IPR029039">
    <property type="entry name" value="Flavoprotein-like_sf"/>
</dbReference>
<evidence type="ECO:0000259" key="12">
    <source>
        <dbReference type="PROSITE" id="PS51384"/>
    </source>
</evidence>
<dbReference type="EMBL" id="KN822029">
    <property type="protein sequence ID" value="KIM64282.1"/>
    <property type="molecule type" value="Genomic_DNA"/>
</dbReference>
<dbReference type="GO" id="GO:0050661">
    <property type="term" value="F:NADP binding"/>
    <property type="evidence" value="ECO:0007669"/>
    <property type="project" value="UniProtKB-UniRule"/>
</dbReference>
<evidence type="ECO:0000256" key="4">
    <source>
        <dbReference type="ARBA" id="ARBA00022630"/>
    </source>
</evidence>
<evidence type="ECO:0000256" key="2">
    <source>
        <dbReference type="ARBA" id="ARBA00001974"/>
    </source>
</evidence>
<proteinExistence type="inferred from homology"/>